<dbReference type="EMBL" id="CAUYUJ010015162">
    <property type="protein sequence ID" value="CAK0850553.1"/>
    <property type="molecule type" value="Genomic_DNA"/>
</dbReference>
<gene>
    <name evidence="1" type="ORF">PCOR1329_LOCUS42945</name>
</gene>
<proteinExistence type="predicted"/>
<accession>A0ABN9TW92</accession>
<name>A0ABN9TW92_9DINO</name>
<comment type="caution">
    <text evidence="1">The sequence shown here is derived from an EMBL/GenBank/DDBJ whole genome shotgun (WGS) entry which is preliminary data.</text>
</comment>
<evidence type="ECO:0000313" key="1">
    <source>
        <dbReference type="EMBL" id="CAK0850553.1"/>
    </source>
</evidence>
<evidence type="ECO:0000313" key="2">
    <source>
        <dbReference type="Proteomes" id="UP001189429"/>
    </source>
</evidence>
<organism evidence="1 2">
    <name type="scientific">Prorocentrum cordatum</name>
    <dbReference type="NCBI Taxonomy" id="2364126"/>
    <lineage>
        <taxon>Eukaryota</taxon>
        <taxon>Sar</taxon>
        <taxon>Alveolata</taxon>
        <taxon>Dinophyceae</taxon>
        <taxon>Prorocentrales</taxon>
        <taxon>Prorocentraceae</taxon>
        <taxon>Prorocentrum</taxon>
    </lineage>
</organism>
<sequence>MQQQWGTLFGKMVEKPAASAAAAEYSSRAKRVALASSTEAKSEVALKLGVISAQRTRLLEAAVTYQFSLNVEDAVYVSMKSAHDQEYLPRVKGQKGHKLGAPDSFQFAGAALALGTKGSAEQQAIVRKCMDSFVPGSLQAQLLIRLFRTEKMFDSKLRRLIVTIADKQLEQWRVVIGIRYLSLVQVRSSRTSVSRSTA</sequence>
<reference evidence="1" key="1">
    <citation type="submission" date="2023-10" db="EMBL/GenBank/DDBJ databases">
        <authorList>
            <person name="Chen Y."/>
            <person name="Shah S."/>
            <person name="Dougan E. K."/>
            <person name="Thang M."/>
            <person name="Chan C."/>
        </authorList>
    </citation>
    <scope>NUCLEOTIDE SEQUENCE [LARGE SCALE GENOMIC DNA]</scope>
</reference>
<protein>
    <submittedName>
        <fullName evidence="1">Uncharacterized protein</fullName>
    </submittedName>
</protein>
<dbReference type="Proteomes" id="UP001189429">
    <property type="component" value="Unassembled WGS sequence"/>
</dbReference>
<keyword evidence="2" id="KW-1185">Reference proteome</keyword>